<gene>
    <name evidence="1" type="ORF">PG2017B_0811</name>
</gene>
<reference evidence="1 2" key="1">
    <citation type="submission" date="2018-12" db="EMBL/GenBank/DDBJ databases">
        <title>Unveiling genomic diversity among members of the Bifidobacterium pseudolongum species, a widely distributed gut commensal of the animal kingdom.</title>
        <authorList>
            <person name="Lugli G.A."/>
            <person name="Duranti S."/>
            <person name="Albert K."/>
            <person name="Mancabelli L."/>
            <person name="Napoli S."/>
            <person name="Viappiani A."/>
            <person name="Anzalone R."/>
            <person name="Longhi G."/>
            <person name="Milani C."/>
            <person name="Turroni F."/>
            <person name="Alessandri G."/>
            <person name="Sela D.A."/>
            <person name="Van Sinderen D."/>
            <person name="Ventura M."/>
        </authorList>
    </citation>
    <scope>NUCLEOTIDE SEQUENCE [LARGE SCALE GENOMIC DNA]</scope>
    <source>
        <strain evidence="1 2">2017B</strain>
    </source>
</reference>
<dbReference type="AlphaFoldDB" id="A0A4Q5AKW6"/>
<sequence>MTEIMNLLHNPRPGVPGEAEYTAGFAATVTYDAVGRLKVTSIGDYAYAARPITLPAGDWVYSAWLRGDVGGSDPTTTENRGLYVIVDGKFIAHAPFAGKDKRYTARFHLDAETTVSLRLAGPSTVGDSMAWYAMILASKQDYDQMRSLTDANGDPLNLTWFDGNTYPRNGGGA</sequence>
<protein>
    <submittedName>
        <fullName evidence="1">Uncharacterized protein</fullName>
    </submittedName>
</protein>
<evidence type="ECO:0000313" key="1">
    <source>
        <dbReference type="EMBL" id="RYQ31001.1"/>
    </source>
</evidence>
<dbReference type="RefSeq" id="WP_129902919.1">
    <property type="nucleotide sequence ID" value="NZ_RYUT01000002.1"/>
</dbReference>
<accession>A0A4Q5AKW6</accession>
<organism evidence="1 2">
    <name type="scientific">Bifidobacterium pseudolongum subsp. globosum</name>
    <dbReference type="NCBI Taxonomy" id="1690"/>
    <lineage>
        <taxon>Bacteria</taxon>
        <taxon>Bacillati</taxon>
        <taxon>Actinomycetota</taxon>
        <taxon>Actinomycetes</taxon>
        <taxon>Bifidobacteriales</taxon>
        <taxon>Bifidobacteriaceae</taxon>
        <taxon>Bifidobacterium</taxon>
    </lineage>
</organism>
<name>A0A4Q5AKW6_9BIFI</name>
<proteinExistence type="predicted"/>
<dbReference type="EMBL" id="RYUT01000002">
    <property type="protein sequence ID" value="RYQ31001.1"/>
    <property type="molecule type" value="Genomic_DNA"/>
</dbReference>
<dbReference type="Proteomes" id="UP000291920">
    <property type="component" value="Unassembled WGS sequence"/>
</dbReference>
<comment type="caution">
    <text evidence="1">The sequence shown here is derived from an EMBL/GenBank/DDBJ whole genome shotgun (WGS) entry which is preliminary data.</text>
</comment>
<evidence type="ECO:0000313" key="2">
    <source>
        <dbReference type="Proteomes" id="UP000291920"/>
    </source>
</evidence>